<keyword evidence="3" id="KW-1185">Reference proteome</keyword>
<protein>
    <submittedName>
        <fullName evidence="2">Metal-dependent hydrolase</fullName>
    </submittedName>
</protein>
<feature type="transmembrane region" description="Helical" evidence="1">
    <location>
        <begin position="92"/>
        <end position="111"/>
    </location>
</feature>
<keyword evidence="1" id="KW-0812">Transmembrane</keyword>
<dbReference type="PANTHER" id="PTHR40031">
    <property type="entry name" value="HYPOTHETICAL MEMBRANE SPANNING PROTEIN"/>
    <property type="match status" value="1"/>
</dbReference>
<evidence type="ECO:0000256" key="1">
    <source>
        <dbReference type="SAM" id="Phobius"/>
    </source>
</evidence>
<evidence type="ECO:0000313" key="3">
    <source>
        <dbReference type="Proteomes" id="UP000650081"/>
    </source>
</evidence>
<feature type="transmembrane region" description="Helical" evidence="1">
    <location>
        <begin position="226"/>
        <end position="247"/>
    </location>
</feature>
<feature type="transmembrane region" description="Helical" evidence="1">
    <location>
        <begin position="58"/>
        <end position="80"/>
    </location>
</feature>
<feature type="transmembrane region" description="Helical" evidence="1">
    <location>
        <begin position="192"/>
        <end position="214"/>
    </location>
</feature>
<name>A0A923PGR4_9BACT</name>
<reference evidence="2" key="1">
    <citation type="submission" date="2020-08" db="EMBL/GenBank/DDBJ databases">
        <title>Lewinella bacteria from marine environments.</title>
        <authorList>
            <person name="Zhong Y."/>
        </authorList>
    </citation>
    <scope>NUCLEOTIDE SEQUENCE</scope>
    <source>
        <strain evidence="2">KCTC 42187</strain>
    </source>
</reference>
<dbReference type="PANTHER" id="PTHR40031:SF1">
    <property type="entry name" value="MEMBRANE-BOUND METAL-DEPENDENT HYDROLASE"/>
    <property type="match status" value="1"/>
</dbReference>
<accession>A0A923PGR4</accession>
<organism evidence="2 3">
    <name type="scientific">Neolewinella lacunae</name>
    <dbReference type="NCBI Taxonomy" id="1517758"/>
    <lineage>
        <taxon>Bacteria</taxon>
        <taxon>Pseudomonadati</taxon>
        <taxon>Bacteroidota</taxon>
        <taxon>Saprospiria</taxon>
        <taxon>Saprospirales</taxon>
        <taxon>Lewinellaceae</taxon>
        <taxon>Neolewinella</taxon>
    </lineage>
</organism>
<dbReference type="RefSeq" id="WP_187465868.1">
    <property type="nucleotide sequence ID" value="NZ_JACSIT010000077.1"/>
</dbReference>
<keyword evidence="2" id="KW-0378">Hydrolase</keyword>
<proteinExistence type="predicted"/>
<sequence length="410" mass="45245">MDSLTQIILGAAVGEATLGRKVGNRAMLWGGIAGTLPDLDVLANAVSDPMSALAYHRAFTHSLLFAVLAAPLLGLAIHRLYGGKDGPLPGPWAYPALLMLFYAMLTAGSYAMPIEIYHIPGITLAITLAFGGIFLVVAALRWLRGFPQKIPNTSWGGWTLLAFGAIVTHPLLDCFTAYGTQFLQPLASTRITWNTISVVDPLYTLPFLALLVWARTQVQGTAKRQWLNRAGLVLSSVYLLLTVVNYFNVEGIMEDSLAEEGIEAESLVVSPSIFNNVLWSGTAREGKDVFYFSQYSLFDRERSFAPYTRIEGNHAWLAPYANDRDLRILQWFTKGYYGVMPGSGGSEGQVQVNDLRYGLLDEDPTSPSSYIFSWQVDTTVHPVRAWQAPPGDNVDMNDLFSRLWKRIKGI</sequence>
<dbReference type="Pfam" id="PF04307">
    <property type="entry name" value="YdjM"/>
    <property type="match status" value="1"/>
</dbReference>
<comment type="caution">
    <text evidence="2">The sequence shown here is derived from an EMBL/GenBank/DDBJ whole genome shotgun (WGS) entry which is preliminary data.</text>
</comment>
<keyword evidence="1" id="KW-1133">Transmembrane helix</keyword>
<feature type="transmembrane region" description="Helical" evidence="1">
    <location>
        <begin position="117"/>
        <end position="143"/>
    </location>
</feature>
<dbReference type="AlphaFoldDB" id="A0A923PGR4"/>
<dbReference type="EMBL" id="JACSIT010000077">
    <property type="protein sequence ID" value="MBC6993767.1"/>
    <property type="molecule type" value="Genomic_DNA"/>
</dbReference>
<dbReference type="GO" id="GO:0016787">
    <property type="term" value="F:hydrolase activity"/>
    <property type="evidence" value="ECO:0007669"/>
    <property type="project" value="UniProtKB-KW"/>
</dbReference>
<dbReference type="Proteomes" id="UP000650081">
    <property type="component" value="Unassembled WGS sequence"/>
</dbReference>
<dbReference type="InterPro" id="IPR007404">
    <property type="entry name" value="YdjM-like"/>
</dbReference>
<keyword evidence="1" id="KW-0472">Membrane</keyword>
<dbReference type="InterPro" id="IPR053170">
    <property type="entry name" value="Transcription_regulator"/>
</dbReference>
<evidence type="ECO:0000313" key="2">
    <source>
        <dbReference type="EMBL" id="MBC6993767.1"/>
    </source>
</evidence>
<gene>
    <name evidence="2" type="ORF">H9S92_06325</name>
</gene>
<feature type="transmembrane region" description="Helical" evidence="1">
    <location>
        <begin position="155"/>
        <end position="172"/>
    </location>
</feature>